<dbReference type="EMBL" id="LWAE01000001">
    <property type="protein sequence ID" value="KZL93596.1"/>
    <property type="molecule type" value="Genomic_DNA"/>
</dbReference>
<evidence type="ECO:0000313" key="1">
    <source>
        <dbReference type="EMBL" id="KZL93596.1"/>
    </source>
</evidence>
<sequence length="125" mass="14641">MSQEAIELTISNSKAAVCIRVSTTEQSEKLLSPEYQKEQVLKYIDEYNENIDKKTYKNENDKPKKLELYEDKVFEETKPASTIFTNNVDKTLEERLKSRPILQYIIDLAQNKKIGHLIVLVDKRF</sequence>
<dbReference type="InterPro" id="IPR036162">
    <property type="entry name" value="Resolvase-like_N_sf"/>
</dbReference>
<accession>A0A161XG81</accession>
<protein>
    <recommendedName>
        <fullName evidence="3">Resolvase/invertase-type recombinase catalytic domain-containing protein</fullName>
    </recommendedName>
</protein>
<name>A0A161XG81_9CLOT</name>
<dbReference type="GO" id="GO:0000150">
    <property type="term" value="F:DNA strand exchange activity"/>
    <property type="evidence" value="ECO:0007669"/>
    <property type="project" value="InterPro"/>
</dbReference>
<proteinExistence type="predicted"/>
<dbReference type="Proteomes" id="UP000076603">
    <property type="component" value="Unassembled WGS sequence"/>
</dbReference>
<evidence type="ECO:0008006" key="3">
    <source>
        <dbReference type="Google" id="ProtNLM"/>
    </source>
</evidence>
<dbReference type="AlphaFoldDB" id="A0A161XG81"/>
<evidence type="ECO:0000313" key="2">
    <source>
        <dbReference type="Proteomes" id="UP000076603"/>
    </source>
</evidence>
<dbReference type="PATRIC" id="fig|1121326.3.peg.598"/>
<dbReference type="RefSeq" id="WP_139264263.1">
    <property type="nucleotide sequence ID" value="NZ_FQXL01000031.1"/>
</dbReference>
<reference evidence="1 2" key="1">
    <citation type="submission" date="2016-04" db="EMBL/GenBank/DDBJ databases">
        <title>Genome sequence of Clostridium magnum DSM 2767.</title>
        <authorList>
            <person name="Poehlein A."/>
            <person name="Uhlig R."/>
            <person name="Fischer R."/>
            <person name="Bahl H."/>
            <person name="Daniel R."/>
        </authorList>
    </citation>
    <scope>NUCLEOTIDE SEQUENCE [LARGE SCALE GENOMIC DNA]</scope>
    <source>
        <strain evidence="1 2">DSM 2767</strain>
    </source>
</reference>
<dbReference type="STRING" id="1121326.CLMAG_06420"/>
<gene>
    <name evidence="1" type="ORF">CLMAG_06420</name>
</gene>
<keyword evidence="2" id="KW-1185">Reference proteome</keyword>
<organism evidence="1 2">
    <name type="scientific">Clostridium magnum DSM 2767</name>
    <dbReference type="NCBI Taxonomy" id="1121326"/>
    <lineage>
        <taxon>Bacteria</taxon>
        <taxon>Bacillati</taxon>
        <taxon>Bacillota</taxon>
        <taxon>Clostridia</taxon>
        <taxon>Eubacteriales</taxon>
        <taxon>Clostridiaceae</taxon>
        <taxon>Clostridium</taxon>
    </lineage>
</organism>
<comment type="caution">
    <text evidence="1">The sequence shown here is derived from an EMBL/GenBank/DDBJ whole genome shotgun (WGS) entry which is preliminary data.</text>
</comment>
<dbReference type="GO" id="GO:0003677">
    <property type="term" value="F:DNA binding"/>
    <property type="evidence" value="ECO:0007669"/>
    <property type="project" value="InterPro"/>
</dbReference>
<dbReference type="Gene3D" id="3.40.50.1390">
    <property type="entry name" value="Resolvase, N-terminal catalytic domain"/>
    <property type="match status" value="1"/>
</dbReference>